<gene>
    <name evidence="2" type="ORF">DFH05DRAFT_334174</name>
</gene>
<dbReference type="Proteomes" id="UP001142393">
    <property type="component" value="Unassembled WGS sequence"/>
</dbReference>
<protein>
    <submittedName>
        <fullName evidence="2">Uncharacterized protein</fullName>
    </submittedName>
</protein>
<comment type="caution">
    <text evidence="2">The sequence shown here is derived from an EMBL/GenBank/DDBJ whole genome shotgun (WGS) entry which is preliminary data.</text>
</comment>
<dbReference type="AlphaFoldDB" id="A0A9W8NV75"/>
<proteinExistence type="predicted"/>
<evidence type="ECO:0000313" key="2">
    <source>
        <dbReference type="EMBL" id="KAJ3741359.1"/>
    </source>
</evidence>
<keyword evidence="3" id="KW-1185">Reference proteome</keyword>
<evidence type="ECO:0000256" key="1">
    <source>
        <dbReference type="SAM" id="MobiDB-lite"/>
    </source>
</evidence>
<evidence type="ECO:0000313" key="3">
    <source>
        <dbReference type="Proteomes" id="UP001142393"/>
    </source>
</evidence>
<reference evidence="2 3" key="1">
    <citation type="journal article" date="2023" name="Proc. Natl. Acad. Sci. U.S.A.">
        <title>A global phylogenomic analysis of the shiitake genus Lentinula.</title>
        <authorList>
            <person name="Sierra-Patev S."/>
            <person name="Min B."/>
            <person name="Naranjo-Ortiz M."/>
            <person name="Looney B."/>
            <person name="Konkel Z."/>
            <person name="Slot J.C."/>
            <person name="Sakamoto Y."/>
            <person name="Steenwyk J.L."/>
            <person name="Rokas A."/>
            <person name="Carro J."/>
            <person name="Camarero S."/>
            <person name="Ferreira P."/>
            <person name="Molpeceres G."/>
            <person name="Ruiz-Duenas F.J."/>
            <person name="Serrano A."/>
            <person name="Henrissat B."/>
            <person name="Drula E."/>
            <person name="Hughes K.W."/>
            <person name="Mata J.L."/>
            <person name="Ishikawa N.K."/>
            <person name="Vargas-Isla R."/>
            <person name="Ushijima S."/>
            <person name="Smith C.A."/>
            <person name="Donoghue J."/>
            <person name="Ahrendt S."/>
            <person name="Andreopoulos W."/>
            <person name="He G."/>
            <person name="LaButti K."/>
            <person name="Lipzen A."/>
            <person name="Ng V."/>
            <person name="Riley R."/>
            <person name="Sandor L."/>
            <person name="Barry K."/>
            <person name="Martinez A.T."/>
            <person name="Xiao Y."/>
            <person name="Gibbons J.G."/>
            <person name="Terashima K."/>
            <person name="Grigoriev I.V."/>
            <person name="Hibbett D."/>
        </authorList>
    </citation>
    <scope>NUCLEOTIDE SEQUENCE [LARGE SCALE GENOMIC DNA]</scope>
    <source>
        <strain evidence="2 3">TFB7810</strain>
    </source>
</reference>
<organism evidence="2 3">
    <name type="scientific">Lentinula detonsa</name>
    <dbReference type="NCBI Taxonomy" id="2804962"/>
    <lineage>
        <taxon>Eukaryota</taxon>
        <taxon>Fungi</taxon>
        <taxon>Dikarya</taxon>
        <taxon>Basidiomycota</taxon>
        <taxon>Agaricomycotina</taxon>
        <taxon>Agaricomycetes</taxon>
        <taxon>Agaricomycetidae</taxon>
        <taxon>Agaricales</taxon>
        <taxon>Marasmiineae</taxon>
        <taxon>Omphalotaceae</taxon>
        <taxon>Lentinula</taxon>
    </lineage>
</organism>
<feature type="region of interest" description="Disordered" evidence="1">
    <location>
        <begin position="27"/>
        <end position="46"/>
    </location>
</feature>
<accession>A0A9W8NV75</accession>
<dbReference type="EMBL" id="JANVFU010000012">
    <property type="protein sequence ID" value="KAJ3741359.1"/>
    <property type="molecule type" value="Genomic_DNA"/>
</dbReference>
<sequence length="138" mass="15386">MLSAALSARLFTYSRFPRLRCSPLSRKICSSSPRQASEPPLPSPEELYSRLSHTTLAKKLQSSPEAMRAIRDFMIVLQNQGLDISSGKAPSTMQMMKLGMKKEVRDGMMKMTAEMQKAGIDPTDKNMIAELMAAMKKD</sequence>
<name>A0A9W8NV75_9AGAR</name>